<comment type="similarity">
    <text evidence="2">Belongs to the ABC transporter superfamily.</text>
</comment>
<dbReference type="InterPro" id="IPR003439">
    <property type="entry name" value="ABC_transporter-like_ATP-bd"/>
</dbReference>
<evidence type="ECO:0000256" key="8">
    <source>
        <dbReference type="ARBA" id="ARBA00023136"/>
    </source>
</evidence>
<evidence type="ECO:0000256" key="5">
    <source>
        <dbReference type="ARBA" id="ARBA00022741"/>
    </source>
</evidence>
<keyword evidence="6" id="KW-0067">ATP-binding</keyword>
<dbReference type="OrthoDB" id="9784332at2"/>
<dbReference type="RefSeq" id="WP_104370525.1">
    <property type="nucleotide sequence ID" value="NZ_BFAV01000004.1"/>
</dbReference>
<feature type="domain" description="ABC transporter" evidence="9">
    <location>
        <begin position="8"/>
        <end position="243"/>
    </location>
</feature>
<keyword evidence="5" id="KW-0547">Nucleotide-binding</keyword>
<dbReference type="SUPFAM" id="SSF52540">
    <property type="entry name" value="P-loop containing nucleoside triphosphate hydrolases"/>
    <property type="match status" value="1"/>
</dbReference>
<reference evidence="11" key="1">
    <citation type="submission" date="2018-02" db="EMBL/GenBank/DDBJ databases">
        <title>Genome sequence of Desulfocucumis palustris strain NAW-5.</title>
        <authorList>
            <person name="Watanabe M."/>
            <person name="Kojima H."/>
            <person name="Fukui M."/>
        </authorList>
    </citation>
    <scope>NUCLEOTIDE SEQUENCE [LARGE SCALE GENOMIC DNA]</scope>
    <source>
        <strain evidence="11">NAW-5</strain>
    </source>
</reference>
<dbReference type="InterPro" id="IPR030947">
    <property type="entry name" value="EcfA_1"/>
</dbReference>
<protein>
    <submittedName>
        <fullName evidence="10">ATPase component of general energizing module of ECF transporters</fullName>
    </submittedName>
</protein>
<dbReference type="PANTHER" id="PTHR43553">
    <property type="entry name" value="HEAVY METAL TRANSPORTER"/>
    <property type="match status" value="1"/>
</dbReference>
<dbReference type="NCBIfam" id="TIGR04520">
    <property type="entry name" value="ECF_ATPase_1"/>
    <property type="match status" value="1"/>
</dbReference>
<dbReference type="PROSITE" id="PS50893">
    <property type="entry name" value="ABC_TRANSPORTER_2"/>
    <property type="match status" value="1"/>
</dbReference>
<dbReference type="InterPro" id="IPR027417">
    <property type="entry name" value="P-loop_NTPase"/>
</dbReference>
<evidence type="ECO:0000313" key="11">
    <source>
        <dbReference type="Proteomes" id="UP000239549"/>
    </source>
</evidence>
<dbReference type="Pfam" id="PF00005">
    <property type="entry name" value="ABC_tran"/>
    <property type="match status" value="1"/>
</dbReference>
<dbReference type="GO" id="GO:0042626">
    <property type="term" value="F:ATPase-coupled transmembrane transporter activity"/>
    <property type="evidence" value="ECO:0007669"/>
    <property type="project" value="TreeGrafter"/>
</dbReference>
<evidence type="ECO:0000256" key="2">
    <source>
        <dbReference type="ARBA" id="ARBA00005417"/>
    </source>
</evidence>
<dbReference type="Proteomes" id="UP000239549">
    <property type="component" value="Unassembled WGS sequence"/>
</dbReference>
<dbReference type="InterPro" id="IPR003593">
    <property type="entry name" value="AAA+_ATPase"/>
</dbReference>
<evidence type="ECO:0000256" key="6">
    <source>
        <dbReference type="ARBA" id="ARBA00022840"/>
    </source>
</evidence>
<name>A0A2L2X6Y7_9FIRM</name>
<organism evidence="10 11">
    <name type="scientific">Desulfocucumis palustris</name>
    <dbReference type="NCBI Taxonomy" id="1898651"/>
    <lineage>
        <taxon>Bacteria</taxon>
        <taxon>Bacillati</taxon>
        <taxon>Bacillota</taxon>
        <taxon>Clostridia</taxon>
        <taxon>Eubacteriales</taxon>
        <taxon>Desulfocucumaceae</taxon>
        <taxon>Desulfocucumis</taxon>
    </lineage>
</organism>
<dbReference type="GO" id="GO:0016887">
    <property type="term" value="F:ATP hydrolysis activity"/>
    <property type="evidence" value="ECO:0007669"/>
    <property type="project" value="InterPro"/>
</dbReference>
<keyword evidence="4" id="KW-1003">Cell membrane</keyword>
<keyword evidence="3" id="KW-0813">Transport</keyword>
<dbReference type="InterPro" id="IPR015856">
    <property type="entry name" value="ABC_transpr_CbiO/EcfA_su"/>
</dbReference>
<dbReference type="PANTHER" id="PTHR43553:SF24">
    <property type="entry name" value="ENERGY-COUPLING FACTOR TRANSPORTER ATP-BINDING PROTEIN ECFA1"/>
    <property type="match status" value="1"/>
</dbReference>
<dbReference type="GO" id="GO:0043190">
    <property type="term" value="C:ATP-binding cassette (ABC) transporter complex"/>
    <property type="evidence" value="ECO:0007669"/>
    <property type="project" value="TreeGrafter"/>
</dbReference>
<evidence type="ECO:0000259" key="9">
    <source>
        <dbReference type="PROSITE" id="PS50893"/>
    </source>
</evidence>
<dbReference type="AlphaFoldDB" id="A0A2L2X6Y7"/>
<keyword evidence="11" id="KW-1185">Reference proteome</keyword>
<evidence type="ECO:0000256" key="4">
    <source>
        <dbReference type="ARBA" id="ARBA00022475"/>
    </source>
</evidence>
<dbReference type="InterPro" id="IPR050095">
    <property type="entry name" value="ECF_ABC_transporter_ATP-bd"/>
</dbReference>
<comment type="subcellular location">
    <subcellularLocation>
        <location evidence="1">Cell membrane</location>
        <topology evidence="1">Peripheral membrane protein</topology>
    </subcellularLocation>
</comment>
<keyword evidence="8" id="KW-0472">Membrane</keyword>
<dbReference type="GO" id="GO:0005524">
    <property type="term" value="F:ATP binding"/>
    <property type="evidence" value="ECO:0007669"/>
    <property type="project" value="UniProtKB-KW"/>
</dbReference>
<proteinExistence type="inferred from homology"/>
<dbReference type="SMART" id="SM00382">
    <property type="entry name" value="AAA"/>
    <property type="match status" value="1"/>
</dbReference>
<sequence length="278" mass="30525">MKTEQNFISFDGVSYFYEGGESPAINNINAEIRRGEFIAVLGANGSGKSTLARHMNALLLPSRGRVLVNGMDTRNADKTMEIRRLVGMVFQNPDNQLVAALVEEDVAFGPENIGLEPGEIIARVDAALRVAGLENLRNRPPHLLSGGQKQRLAIAGALAMRPDCLVLDEPTAMLDPGGRKEILSLLLNFKKERGMAMVFITHLMEEALLSDRVWVMARGRIIADGSPRQVFRDTRLLDNAGLEPTPAALTAARLKKAGWDLPDDILDLDELVDFLCRL</sequence>
<comment type="caution">
    <text evidence="10">The sequence shown here is derived from an EMBL/GenBank/DDBJ whole genome shotgun (WGS) entry which is preliminary data.</text>
</comment>
<dbReference type="InterPro" id="IPR017871">
    <property type="entry name" value="ABC_transporter-like_CS"/>
</dbReference>
<dbReference type="FunFam" id="3.40.50.300:FF:000224">
    <property type="entry name" value="Energy-coupling factor transporter ATP-binding protein EcfA"/>
    <property type="match status" value="1"/>
</dbReference>
<dbReference type="PROSITE" id="PS00211">
    <property type="entry name" value="ABC_TRANSPORTER_1"/>
    <property type="match status" value="1"/>
</dbReference>
<accession>A0A2L2X6Y7</accession>
<dbReference type="EMBL" id="BFAV01000004">
    <property type="protein sequence ID" value="GBF31919.1"/>
    <property type="molecule type" value="Genomic_DNA"/>
</dbReference>
<evidence type="ECO:0000256" key="1">
    <source>
        <dbReference type="ARBA" id="ARBA00004202"/>
    </source>
</evidence>
<dbReference type="Gene3D" id="3.40.50.300">
    <property type="entry name" value="P-loop containing nucleotide triphosphate hydrolases"/>
    <property type="match status" value="1"/>
</dbReference>
<evidence type="ECO:0000256" key="7">
    <source>
        <dbReference type="ARBA" id="ARBA00022967"/>
    </source>
</evidence>
<dbReference type="CDD" id="cd03225">
    <property type="entry name" value="ABC_cobalt_CbiO_domain1"/>
    <property type="match status" value="1"/>
</dbReference>
<evidence type="ECO:0000256" key="3">
    <source>
        <dbReference type="ARBA" id="ARBA00022448"/>
    </source>
</evidence>
<keyword evidence="7" id="KW-1278">Translocase</keyword>
<gene>
    <name evidence="10" type="ORF">DCCM_0103</name>
</gene>
<evidence type="ECO:0000313" key="10">
    <source>
        <dbReference type="EMBL" id="GBF31919.1"/>
    </source>
</evidence>